<evidence type="ECO:0000313" key="1">
    <source>
        <dbReference type="EMBL" id="MDJ1182205.1"/>
    </source>
</evidence>
<keyword evidence="2" id="KW-1185">Reference proteome</keyword>
<sequence length="132" mass="14136">METMLAAALALSTIVATKALERTGQRIGDAVVDRSSQVMDSLRSHSPETATAIEAAPQNLDYPQVVETLKTLAENNPEVAQLFEELIAAAKADPNPKLSNFVSEQPTVYNAGKLAENIKNVFQGNTIIGGHF</sequence>
<proteinExistence type="predicted"/>
<dbReference type="EMBL" id="JAQOSQ010000002">
    <property type="protein sequence ID" value="MDJ1182205.1"/>
    <property type="molecule type" value="Genomic_DNA"/>
</dbReference>
<gene>
    <name evidence="1" type="ORF">PMH09_03275</name>
</gene>
<accession>A0ABT7BSN2</accession>
<comment type="caution">
    <text evidence="1">The sequence shown here is derived from an EMBL/GenBank/DDBJ whole genome shotgun (WGS) entry which is preliminary data.</text>
</comment>
<dbReference type="Proteomes" id="UP001232992">
    <property type="component" value="Unassembled WGS sequence"/>
</dbReference>
<reference evidence="1 2" key="1">
    <citation type="submission" date="2023-01" db="EMBL/GenBank/DDBJ databases">
        <title>Novel diversity within Roseofilum (Cyanobacteria; Desertifilaceae) from marine benthic mats with descriptions of four novel species.</title>
        <authorList>
            <person name="Wang Y."/>
            <person name="Berthold D.E."/>
            <person name="Hu J."/>
            <person name="Lefler F.W."/>
            <person name="Laughinghouse H.D. IV."/>
        </authorList>
    </citation>
    <scope>NUCLEOTIDE SEQUENCE [LARGE SCALE GENOMIC DNA]</scope>
    <source>
        <strain evidence="1 2">BLCC-M143</strain>
    </source>
</reference>
<protein>
    <submittedName>
        <fullName evidence="1">Uncharacterized protein</fullName>
    </submittedName>
</protein>
<name>A0ABT7BSN2_9CYAN</name>
<dbReference type="RefSeq" id="WP_283756857.1">
    <property type="nucleotide sequence ID" value="NZ_JAQOSQ010000002.1"/>
</dbReference>
<evidence type="ECO:0000313" key="2">
    <source>
        <dbReference type="Proteomes" id="UP001232992"/>
    </source>
</evidence>
<organism evidence="1 2">
    <name type="scientific">Roseofilum casamattae BLCC-M143</name>
    <dbReference type="NCBI Taxonomy" id="3022442"/>
    <lineage>
        <taxon>Bacteria</taxon>
        <taxon>Bacillati</taxon>
        <taxon>Cyanobacteriota</taxon>
        <taxon>Cyanophyceae</taxon>
        <taxon>Desertifilales</taxon>
        <taxon>Desertifilaceae</taxon>
        <taxon>Roseofilum</taxon>
        <taxon>Roseofilum casamattae</taxon>
    </lineage>
</organism>